<evidence type="ECO:0000256" key="5">
    <source>
        <dbReference type="ARBA" id="ARBA00012483"/>
    </source>
</evidence>
<dbReference type="PANTHER" id="PTHR14134">
    <property type="entry name" value="E3 UBIQUITIN-PROTEIN LIGASE RAD18"/>
    <property type="match status" value="1"/>
</dbReference>
<gene>
    <name evidence="22" type="ORF">BQ2448_2560</name>
</gene>
<dbReference type="GO" id="GO:0006301">
    <property type="term" value="P:DNA damage tolerance"/>
    <property type="evidence" value="ECO:0007669"/>
    <property type="project" value="InterPro"/>
</dbReference>
<dbReference type="EC" id="2.3.2.27" evidence="5"/>
<dbReference type="Pfam" id="PF13923">
    <property type="entry name" value="zf-C3HC4_2"/>
    <property type="match status" value="1"/>
</dbReference>
<dbReference type="PANTHER" id="PTHR14134:SF2">
    <property type="entry name" value="E3 UBIQUITIN-PROTEIN LIGASE RAD18"/>
    <property type="match status" value="1"/>
</dbReference>
<dbReference type="SUPFAM" id="SSF57850">
    <property type="entry name" value="RING/U-box"/>
    <property type="match status" value="1"/>
</dbReference>
<keyword evidence="13" id="KW-0238">DNA-binding</keyword>
<feature type="region of interest" description="Disordered" evidence="20">
    <location>
        <begin position="436"/>
        <end position="456"/>
    </location>
</feature>
<dbReference type="STRING" id="269621.A0A238F6Q9"/>
<organism evidence="22 23">
    <name type="scientific">Microbotryum intermedium</name>
    <dbReference type="NCBI Taxonomy" id="269621"/>
    <lineage>
        <taxon>Eukaryota</taxon>
        <taxon>Fungi</taxon>
        <taxon>Dikarya</taxon>
        <taxon>Basidiomycota</taxon>
        <taxon>Pucciniomycotina</taxon>
        <taxon>Microbotryomycetes</taxon>
        <taxon>Microbotryales</taxon>
        <taxon>Microbotryaceae</taxon>
        <taxon>Microbotryum</taxon>
    </lineage>
</organism>
<dbReference type="Gene3D" id="3.30.40.10">
    <property type="entry name" value="Zinc/RING finger domain, C3HC4 (zinc finger)"/>
    <property type="match status" value="1"/>
</dbReference>
<dbReference type="PROSITE" id="PS50089">
    <property type="entry name" value="ZF_RING_2"/>
    <property type="match status" value="1"/>
</dbReference>
<dbReference type="SMART" id="SM00734">
    <property type="entry name" value="ZnF_Rad18"/>
    <property type="match status" value="1"/>
</dbReference>
<name>A0A238F6Q9_9BASI</name>
<dbReference type="InterPro" id="IPR001841">
    <property type="entry name" value="Znf_RING"/>
</dbReference>
<evidence type="ECO:0000256" key="4">
    <source>
        <dbReference type="ARBA" id="ARBA00009506"/>
    </source>
</evidence>
<comment type="catalytic activity">
    <reaction evidence="1">
        <text>S-ubiquitinyl-[E2 ubiquitin-conjugating enzyme]-L-cysteine + [acceptor protein]-L-lysine = [E2 ubiquitin-conjugating enzyme]-L-cysteine + N(6)-ubiquitinyl-[acceptor protein]-L-lysine.</text>
        <dbReference type="EC" id="2.3.2.27"/>
    </reaction>
</comment>
<keyword evidence="15" id="KW-0539">Nucleus</keyword>
<sequence>MVKRSTPAPAPPVPEPINFNIDDPTDFASPEIGFLDASLRCPICSELFVGPVILTTCYHTFCSRCLRQSLSERRKCPQCAMETDTSRLRKNQRIEEVVQAWQKARCVDLADHRRYQPPDIQSCSSHRSAILELQALATTAQRSSDEHPAPSTSKSQDSRPSKRFKSEGSGDAFTSTSSARNYSSSKRTSSTAYDDAASSDLEIIERPPVPSRRSKRSAGSSIATHGGNADDRKLNVASSLPANLNVECPICQVQVRNADMNRHIDSGCAAIKPAGIAWGSMFSNNVVSTSGESSKGKGKRMAKDQDIPNHPTTEPIAQVLYAGMKLKKIHALLEEFNLDLSTPPEATKQDAKVAYLTKRHQRWTTIWNANSDVDPKDPRHKTPAQMRQELKEWETTMSAQENRAIGNRNAYAMEHEKEFRELIKKGKEAQMAAKKKKEELAAAEQSKETKNDAMEVEGAEIGVVSATLGDKSASPSQSQSGPPPSSVVPDSPIMPPASMIKPRSSVRFAPASPSPSPSPALSVDPAEADSAIEESSPEQKSILPSHVLDLESHDSVPGRDWKRSPSPYDPRSPRPSQRNREEEEMWARRAAEEEEAEEEAELAGWDDYAQVGM</sequence>
<evidence type="ECO:0000256" key="8">
    <source>
        <dbReference type="ARBA" id="ARBA00022723"/>
    </source>
</evidence>
<evidence type="ECO:0000256" key="16">
    <source>
        <dbReference type="ARBA" id="ARBA00031783"/>
    </source>
</evidence>
<evidence type="ECO:0000256" key="14">
    <source>
        <dbReference type="ARBA" id="ARBA00023204"/>
    </source>
</evidence>
<dbReference type="GO" id="GO:0008270">
    <property type="term" value="F:zinc ion binding"/>
    <property type="evidence" value="ECO:0007669"/>
    <property type="project" value="UniProtKB-KW"/>
</dbReference>
<reference evidence="23" key="1">
    <citation type="submission" date="2016-09" db="EMBL/GenBank/DDBJ databases">
        <authorList>
            <person name="Jeantristanb JTB J.-T."/>
            <person name="Ricardo R."/>
        </authorList>
    </citation>
    <scope>NUCLEOTIDE SEQUENCE [LARGE SCALE GENOMIC DNA]</scope>
</reference>
<feature type="compositionally biased region" description="Acidic residues" evidence="20">
    <location>
        <begin position="526"/>
        <end position="536"/>
    </location>
</feature>
<dbReference type="FunFam" id="3.30.40.10:FF:000172">
    <property type="entry name" value="E3 ubiquitin-protein ligase RAD18"/>
    <property type="match status" value="1"/>
</dbReference>
<evidence type="ECO:0000313" key="22">
    <source>
        <dbReference type="EMBL" id="SCV69540.1"/>
    </source>
</evidence>
<comment type="subcellular location">
    <subcellularLocation>
        <location evidence="2">Nucleus</location>
    </subcellularLocation>
</comment>
<feature type="region of interest" description="Disordered" evidence="20">
    <location>
        <begin position="469"/>
        <end position="613"/>
    </location>
</feature>
<evidence type="ECO:0000256" key="11">
    <source>
        <dbReference type="ARBA" id="ARBA00022786"/>
    </source>
</evidence>
<evidence type="ECO:0000256" key="9">
    <source>
        <dbReference type="ARBA" id="ARBA00022763"/>
    </source>
</evidence>
<dbReference type="Gene3D" id="3.30.160.60">
    <property type="entry name" value="Classic Zinc Finger"/>
    <property type="match status" value="1"/>
</dbReference>
<dbReference type="GO" id="GO:0061630">
    <property type="term" value="F:ubiquitin protein ligase activity"/>
    <property type="evidence" value="ECO:0007669"/>
    <property type="project" value="UniProtKB-EC"/>
</dbReference>
<evidence type="ECO:0000256" key="15">
    <source>
        <dbReference type="ARBA" id="ARBA00023242"/>
    </source>
</evidence>
<evidence type="ECO:0000256" key="6">
    <source>
        <dbReference type="ARBA" id="ARBA00015551"/>
    </source>
</evidence>
<keyword evidence="8" id="KW-0479">Metal-binding</keyword>
<comment type="similarity">
    <text evidence="4">Belongs to the RAD18 family.</text>
</comment>
<accession>A0A238F6Q9</accession>
<evidence type="ECO:0000313" key="23">
    <source>
        <dbReference type="Proteomes" id="UP000198372"/>
    </source>
</evidence>
<keyword evidence="14" id="KW-0234">DNA repair</keyword>
<evidence type="ECO:0000256" key="7">
    <source>
        <dbReference type="ARBA" id="ARBA00022679"/>
    </source>
</evidence>
<evidence type="ECO:0000256" key="19">
    <source>
        <dbReference type="PROSITE-ProRule" id="PRU00175"/>
    </source>
</evidence>
<evidence type="ECO:0000256" key="3">
    <source>
        <dbReference type="ARBA" id="ARBA00004906"/>
    </source>
</evidence>
<dbReference type="AlphaFoldDB" id="A0A238F6Q9"/>
<dbReference type="PROSITE" id="PS00518">
    <property type="entry name" value="ZF_RING_1"/>
    <property type="match status" value="1"/>
</dbReference>
<evidence type="ECO:0000256" key="12">
    <source>
        <dbReference type="ARBA" id="ARBA00022833"/>
    </source>
</evidence>
<dbReference type="EMBL" id="FMSP01000004">
    <property type="protein sequence ID" value="SCV69540.1"/>
    <property type="molecule type" value="Genomic_DNA"/>
</dbReference>
<feature type="region of interest" description="Disordered" evidence="20">
    <location>
        <begin position="289"/>
        <end position="312"/>
    </location>
</feature>
<dbReference type="InterPro" id="IPR006642">
    <property type="entry name" value="Rad18_UBZ4"/>
</dbReference>
<dbReference type="GO" id="GO:0006281">
    <property type="term" value="P:DNA repair"/>
    <property type="evidence" value="ECO:0007669"/>
    <property type="project" value="UniProtKB-KW"/>
</dbReference>
<dbReference type="GO" id="GO:0003697">
    <property type="term" value="F:single-stranded DNA binding"/>
    <property type="evidence" value="ECO:0007669"/>
    <property type="project" value="InterPro"/>
</dbReference>
<dbReference type="InterPro" id="IPR013083">
    <property type="entry name" value="Znf_RING/FYVE/PHD"/>
</dbReference>
<evidence type="ECO:0000256" key="10">
    <source>
        <dbReference type="ARBA" id="ARBA00022771"/>
    </source>
</evidence>
<comment type="pathway">
    <text evidence="3">Protein modification; protein ubiquitination.</text>
</comment>
<evidence type="ECO:0000256" key="20">
    <source>
        <dbReference type="SAM" id="MobiDB-lite"/>
    </source>
</evidence>
<feature type="compositionally biased region" description="Basic and acidic residues" evidence="20">
    <location>
        <begin position="156"/>
        <end position="168"/>
    </location>
</feature>
<proteinExistence type="inferred from homology"/>
<evidence type="ECO:0000256" key="17">
    <source>
        <dbReference type="ARBA" id="ARBA00074353"/>
    </source>
</evidence>
<keyword evidence="23" id="KW-1185">Reference proteome</keyword>
<feature type="compositionally biased region" description="Basic and acidic residues" evidence="20">
    <location>
        <begin position="436"/>
        <end position="453"/>
    </location>
</feature>
<dbReference type="GO" id="GO:0006513">
    <property type="term" value="P:protein monoubiquitination"/>
    <property type="evidence" value="ECO:0007669"/>
    <property type="project" value="InterPro"/>
</dbReference>
<evidence type="ECO:0000259" key="21">
    <source>
        <dbReference type="PROSITE" id="PS50089"/>
    </source>
</evidence>
<dbReference type="SMART" id="SM00184">
    <property type="entry name" value="RING"/>
    <property type="match status" value="1"/>
</dbReference>
<keyword evidence="11" id="KW-0833">Ubl conjugation pathway</keyword>
<dbReference type="Proteomes" id="UP000198372">
    <property type="component" value="Unassembled WGS sequence"/>
</dbReference>
<evidence type="ECO:0000256" key="2">
    <source>
        <dbReference type="ARBA" id="ARBA00004123"/>
    </source>
</evidence>
<evidence type="ECO:0000256" key="13">
    <source>
        <dbReference type="ARBA" id="ARBA00023125"/>
    </source>
</evidence>
<dbReference type="InterPro" id="IPR039577">
    <property type="entry name" value="Rad18"/>
</dbReference>
<dbReference type="OrthoDB" id="9049620at2759"/>
<feature type="compositionally biased region" description="Low complexity" evidence="20">
    <location>
        <begin position="502"/>
        <end position="511"/>
    </location>
</feature>
<feature type="compositionally biased region" description="Basic and acidic residues" evidence="20">
    <location>
        <begin position="578"/>
        <end position="591"/>
    </location>
</feature>
<dbReference type="GO" id="GO:0097505">
    <property type="term" value="C:Rad6-Rad18 complex"/>
    <property type="evidence" value="ECO:0007669"/>
    <property type="project" value="TreeGrafter"/>
</dbReference>
<feature type="compositionally biased region" description="Acidic residues" evidence="20">
    <location>
        <begin position="592"/>
        <end position="601"/>
    </location>
</feature>
<keyword evidence="7" id="KW-0808">Transferase</keyword>
<evidence type="ECO:0000256" key="18">
    <source>
        <dbReference type="ARBA" id="ARBA00082369"/>
    </source>
</evidence>
<keyword evidence="10 19" id="KW-0863">Zinc-finger</keyword>
<dbReference type="GO" id="GO:0005634">
    <property type="term" value="C:nucleus"/>
    <property type="evidence" value="ECO:0007669"/>
    <property type="project" value="UniProtKB-SubCell"/>
</dbReference>
<feature type="region of interest" description="Disordered" evidence="20">
    <location>
        <begin position="138"/>
        <end position="233"/>
    </location>
</feature>
<keyword evidence="12" id="KW-0862">Zinc</keyword>
<keyword evidence="9" id="KW-0227">DNA damage</keyword>
<evidence type="ECO:0000256" key="1">
    <source>
        <dbReference type="ARBA" id="ARBA00000900"/>
    </source>
</evidence>
<feature type="domain" description="RING-type" evidence="21">
    <location>
        <begin position="41"/>
        <end position="79"/>
    </location>
</feature>
<dbReference type="InterPro" id="IPR017907">
    <property type="entry name" value="Znf_RING_CS"/>
</dbReference>
<protein>
    <recommendedName>
        <fullName evidence="6">Postreplication repair E3 ubiquitin-protein ligase RAD18</fullName>
        <ecNumber evidence="5">2.3.2.27</ecNumber>
    </recommendedName>
    <alternativeName>
        <fullName evidence="17">Postreplication repair E3 ubiquitin-protein ligase rad18</fullName>
    </alternativeName>
    <alternativeName>
        <fullName evidence="16 18">RING-type E3 ubiquitin transferase RAD18</fullName>
    </alternativeName>
</protein>
<feature type="compositionally biased region" description="Basic and acidic residues" evidence="20">
    <location>
        <begin position="548"/>
        <end position="563"/>
    </location>
</feature>
<feature type="compositionally biased region" description="Low complexity" evidence="20">
    <location>
        <begin position="174"/>
        <end position="200"/>
    </location>
</feature>